<sequence length="199" mass="22111">MEPPSSQACSSVRPTLLGKTVSQRAAVSPSQPLRAPLLEALGGKGPPSDLQPSSRLVRSAHIFGRQETRADSYELFLFELLDRTEGICSEPSAIGRIALLDFEYLSSAPRDQEADSGRRRSATRWEISEEVGIGKCSIGTWEQLKAELKAQFLPGNVSWMAHHSLMNVRQTRAVRYYNKDFSALMLDIICRMKKVSFPA</sequence>
<dbReference type="AlphaFoldDB" id="A0A8K0HHE1"/>
<dbReference type="EMBL" id="VOIH02000003">
    <property type="protein sequence ID" value="KAF3452214.1"/>
    <property type="molecule type" value="Genomic_DNA"/>
</dbReference>
<keyword evidence="3" id="KW-1185">Reference proteome</keyword>
<organism evidence="2 3">
    <name type="scientific">Rhamnella rubrinervis</name>
    <dbReference type="NCBI Taxonomy" id="2594499"/>
    <lineage>
        <taxon>Eukaryota</taxon>
        <taxon>Viridiplantae</taxon>
        <taxon>Streptophyta</taxon>
        <taxon>Embryophyta</taxon>
        <taxon>Tracheophyta</taxon>
        <taxon>Spermatophyta</taxon>
        <taxon>Magnoliopsida</taxon>
        <taxon>eudicotyledons</taxon>
        <taxon>Gunneridae</taxon>
        <taxon>Pentapetalae</taxon>
        <taxon>rosids</taxon>
        <taxon>fabids</taxon>
        <taxon>Rosales</taxon>
        <taxon>Rhamnaceae</taxon>
        <taxon>rhamnoid group</taxon>
        <taxon>Rhamneae</taxon>
        <taxon>Rhamnella</taxon>
    </lineage>
</organism>
<protein>
    <recommendedName>
        <fullName evidence="1">Retrotransposon gag domain-containing protein</fullName>
    </recommendedName>
</protein>
<dbReference type="Proteomes" id="UP000796880">
    <property type="component" value="Unassembled WGS sequence"/>
</dbReference>
<gene>
    <name evidence="2" type="ORF">FNV43_RR08312</name>
</gene>
<dbReference type="Pfam" id="PF03732">
    <property type="entry name" value="Retrotrans_gag"/>
    <property type="match status" value="1"/>
</dbReference>
<dbReference type="InterPro" id="IPR005162">
    <property type="entry name" value="Retrotrans_gag_dom"/>
</dbReference>
<feature type="domain" description="Retrotransposon gag" evidence="1">
    <location>
        <begin position="125"/>
        <end position="188"/>
    </location>
</feature>
<reference evidence="2" key="1">
    <citation type="submission" date="2020-03" db="EMBL/GenBank/DDBJ databases">
        <title>A high-quality chromosome-level genome assembly of a woody plant with both climbing and erect habits, Rhamnella rubrinervis.</title>
        <authorList>
            <person name="Lu Z."/>
            <person name="Yang Y."/>
            <person name="Zhu X."/>
            <person name="Sun Y."/>
        </authorList>
    </citation>
    <scope>NUCLEOTIDE SEQUENCE</scope>
    <source>
        <strain evidence="2">BYM</strain>
        <tissue evidence="2">Leaf</tissue>
    </source>
</reference>
<evidence type="ECO:0000313" key="3">
    <source>
        <dbReference type="Proteomes" id="UP000796880"/>
    </source>
</evidence>
<dbReference type="OrthoDB" id="1939000at2759"/>
<proteinExistence type="predicted"/>
<name>A0A8K0HHE1_9ROSA</name>
<evidence type="ECO:0000313" key="2">
    <source>
        <dbReference type="EMBL" id="KAF3452214.1"/>
    </source>
</evidence>
<evidence type="ECO:0000259" key="1">
    <source>
        <dbReference type="Pfam" id="PF03732"/>
    </source>
</evidence>
<accession>A0A8K0HHE1</accession>
<comment type="caution">
    <text evidence="2">The sequence shown here is derived from an EMBL/GenBank/DDBJ whole genome shotgun (WGS) entry which is preliminary data.</text>
</comment>